<dbReference type="GO" id="GO:0006352">
    <property type="term" value="P:DNA-templated transcription initiation"/>
    <property type="evidence" value="ECO:0007669"/>
    <property type="project" value="InterPro"/>
</dbReference>
<evidence type="ECO:0000313" key="8">
    <source>
        <dbReference type="EMBL" id="GAG26802.1"/>
    </source>
</evidence>
<accession>X0WUB6</accession>
<organism evidence="8">
    <name type="scientific">marine sediment metagenome</name>
    <dbReference type="NCBI Taxonomy" id="412755"/>
    <lineage>
        <taxon>unclassified sequences</taxon>
        <taxon>metagenomes</taxon>
        <taxon>ecological metagenomes</taxon>
    </lineage>
</organism>
<keyword evidence="4" id="KW-0238">DNA-binding</keyword>
<dbReference type="CDD" id="cd06171">
    <property type="entry name" value="Sigma70_r4"/>
    <property type="match status" value="1"/>
</dbReference>
<dbReference type="GO" id="GO:0016987">
    <property type="term" value="F:sigma factor activity"/>
    <property type="evidence" value="ECO:0007669"/>
    <property type="project" value="UniProtKB-KW"/>
</dbReference>
<evidence type="ECO:0000259" key="6">
    <source>
        <dbReference type="Pfam" id="PF04542"/>
    </source>
</evidence>
<evidence type="ECO:0000256" key="1">
    <source>
        <dbReference type="ARBA" id="ARBA00010641"/>
    </source>
</evidence>
<dbReference type="InterPro" id="IPR014284">
    <property type="entry name" value="RNA_pol_sigma-70_dom"/>
</dbReference>
<dbReference type="InterPro" id="IPR013249">
    <property type="entry name" value="RNA_pol_sigma70_r4_t2"/>
</dbReference>
<name>X0WUB6_9ZZZZ</name>
<protein>
    <recommendedName>
        <fullName evidence="9">RNA polymerase sigma factor</fullName>
    </recommendedName>
</protein>
<dbReference type="InterPro" id="IPR013324">
    <property type="entry name" value="RNA_pol_sigma_r3/r4-like"/>
</dbReference>
<dbReference type="SUPFAM" id="SSF88659">
    <property type="entry name" value="Sigma3 and sigma4 domains of RNA polymerase sigma factors"/>
    <property type="match status" value="1"/>
</dbReference>
<dbReference type="AlphaFoldDB" id="X0WUB6"/>
<dbReference type="NCBIfam" id="TIGR02937">
    <property type="entry name" value="sigma70-ECF"/>
    <property type="match status" value="1"/>
</dbReference>
<feature type="domain" description="RNA polymerase sigma-70 region 2" evidence="6">
    <location>
        <begin position="2"/>
        <end position="54"/>
    </location>
</feature>
<keyword evidence="2" id="KW-0805">Transcription regulation</keyword>
<feature type="non-terminal residue" evidence="8">
    <location>
        <position position="1"/>
    </location>
</feature>
<feature type="domain" description="RNA polymerase sigma factor 70 region 4 type 2" evidence="7">
    <location>
        <begin position="81"/>
        <end position="133"/>
    </location>
</feature>
<dbReference type="InterPro" id="IPR000838">
    <property type="entry name" value="RNA_pol_sigma70_ECF_CS"/>
</dbReference>
<keyword evidence="5" id="KW-0804">Transcription</keyword>
<comment type="caution">
    <text evidence="8">The sequence shown here is derived from an EMBL/GenBank/DDBJ whole genome shotgun (WGS) entry which is preliminary data.</text>
</comment>
<evidence type="ECO:0000256" key="4">
    <source>
        <dbReference type="ARBA" id="ARBA00023125"/>
    </source>
</evidence>
<evidence type="ECO:0000259" key="7">
    <source>
        <dbReference type="Pfam" id="PF08281"/>
    </source>
</evidence>
<dbReference type="PROSITE" id="PS01063">
    <property type="entry name" value="SIGMA70_ECF"/>
    <property type="match status" value="1"/>
</dbReference>
<dbReference type="Pfam" id="PF04542">
    <property type="entry name" value="Sigma70_r2"/>
    <property type="match status" value="1"/>
</dbReference>
<reference evidence="8" key="1">
    <citation type="journal article" date="2014" name="Front. Microbiol.">
        <title>High frequency of phylogenetically diverse reductive dehalogenase-homologous genes in deep subseafloor sedimentary metagenomes.</title>
        <authorList>
            <person name="Kawai M."/>
            <person name="Futagami T."/>
            <person name="Toyoda A."/>
            <person name="Takaki Y."/>
            <person name="Nishi S."/>
            <person name="Hori S."/>
            <person name="Arai W."/>
            <person name="Tsubouchi T."/>
            <person name="Morono Y."/>
            <person name="Uchiyama I."/>
            <person name="Ito T."/>
            <person name="Fujiyama A."/>
            <person name="Inagaki F."/>
            <person name="Takami H."/>
        </authorList>
    </citation>
    <scope>NUCLEOTIDE SEQUENCE</scope>
    <source>
        <strain evidence="8">Expedition CK06-06</strain>
    </source>
</reference>
<dbReference type="SUPFAM" id="SSF88946">
    <property type="entry name" value="Sigma2 domain of RNA polymerase sigma factors"/>
    <property type="match status" value="1"/>
</dbReference>
<dbReference type="EMBL" id="BARS01030909">
    <property type="protein sequence ID" value="GAG26802.1"/>
    <property type="molecule type" value="Genomic_DNA"/>
</dbReference>
<dbReference type="GO" id="GO:0003677">
    <property type="term" value="F:DNA binding"/>
    <property type="evidence" value="ECO:0007669"/>
    <property type="project" value="UniProtKB-KW"/>
</dbReference>
<comment type="similarity">
    <text evidence="1">Belongs to the sigma-70 factor family. ECF subfamily.</text>
</comment>
<keyword evidence="3" id="KW-0731">Sigma factor</keyword>
<dbReference type="InterPro" id="IPR039425">
    <property type="entry name" value="RNA_pol_sigma-70-like"/>
</dbReference>
<dbReference type="PANTHER" id="PTHR43133:SF8">
    <property type="entry name" value="RNA POLYMERASE SIGMA FACTOR HI_1459-RELATED"/>
    <property type="match status" value="1"/>
</dbReference>
<evidence type="ECO:0000256" key="5">
    <source>
        <dbReference type="ARBA" id="ARBA00023163"/>
    </source>
</evidence>
<proteinExistence type="inferred from homology"/>
<evidence type="ECO:0008006" key="9">
    <source>
        <dbReference type="Google" id="ProtNLM"/>
    </source>
</evidence>
<dbReference type="InterPro" id="IPR013325">
    <property type="entry name" value="RNA_pol_sigma_r2"/>
</dbReference>
<dbReference type="InterPro" id="IPR036388">
    <property type="entry name" value="WH-like_DNA-bd_sf"/>
</dbReference>
<dbReference type="PANTHER" id="PTHR43133">
    <property type="entry name" value="RNA POLYMERASE ECF-TYPE SIGMA FACTO"/>
    <property type="match status" value="1"/>
</dbReference>
<dbReference type="Gene3D" id="1.10.10.10">
    <property type="entry name" value="Winged helix-like DNA-binding domain superfamily/Winged helix DNA-binding domain"/>
    <property type="match status" value="1"/>
</dbReference>
<evidence type="ECO:0000256" key="2">
    <source>
        <dbReference type="ARBA" id="ARBA00023015"/>
    </source>
</evidence>
<evidence type="ECO:0000256" key="3">
    <source>
        <dbReference type="ARBA" id="ARBA00023082"/>
    </source>
</evidence>
<dbReference type="InterPro" id="IPR007627">
    <property type="entry name" value="RNA_pol_sigma70_r2"/>
</dbReference>
<sequence length="145" mass="16460">NITNSTDSSEDIAQDVFLTAYKKLASFDPARSNFSTWLFTIARNKSLNALKKKKPLLMSELPEKGNPHNPSDDMAEKEFFDQLDKALRTVPSRQRRAFVLAEIEKLSYEEIAQIEGVRLGTIKSRINRAKKKLRTALEEFGGDIV</sequence>
<dbReference type="Pfam" id="PF08281">
    <property type="entry name" value="Sigma70_r4_2"/>
    <property type="match status" value="1"/>
</dbReference>
<dbReference type="Gene3D" id="1.10.1740.10">
    <property type="match status" value="1"/>
</dbReference>
<gene>
    <name evidence="8" type="ORF">S01H1_48143</name>
</gene>